<dbReference type="Pfam" id="PF20507">
    <property type="entry name" value="DUF6733"/>
    <property type="match status" value="1"/>
</dbReference>
<dbReference type="RefSeq" id="WP_234864399.1">
    <property type="nucleotide sequence ID" value="NZ_JAKEVY010000001.1"/>
</dbReference>
<dbReference type="EMBL" id="JAKEVY010000001">
    <property type="protein sequence ID" value="MCF1713872.1"/>
    <property type="molecule type" value="Genomic_DNA"/>
</dbReference>
<protein>
    <recommendedName>
        <fullName evidence="4">Outer membrane beta-barrel porin/alpha-amylase</fullName>
    </recommendedName>
</protein>
<reference evidence="2 3" key="1">
    <citation type="submission" date="2022-01" db="EMBL/GenBank/DDBJ databases">
        <title>Flavihumibacter sp. nov., isolated from sediment of a river.</title>
        <authorList>
            <person name="Liu H."/>
        </authorList>
    </citation>
    <scope>NUCLEOTIDE SEQUENCE [LARGE SCALE GENOMIC DNA]</scope>
    <source>
        <strain evidence="2 3">RY-1</strain>
    </source>
</reference>
<gene>
    <name evidence="2" type="ORF">L0U88_04410</name>
</gene>
<keyword evidence="3" id="KW-1185">Reference proteome</keyword>
<proteinExistence type="predicted"/>
<comment type="caution">
    <text evidence="2">The sequence shown here is derived from an EMBL/GenBank/DDBJ whole genome shotgun (WGS) entry which is preliminary data.</text>
</comment>
<organism evidence="2 3">
    <name type="scientific">Flavihumibacter fluminis</name>
    <dbReference type="NCBI Taxonomy" id="2909236"/>
    <lineage>
        <taxon>Bacteria</taxon>
        <taxon>Pseudomonadati</taxon>
        <taxon>Bacteroidota</taxon>
        <taxon>Chitinophagia</taxon>
        <taxon>Chitinophagales</taxon>
        <taxon>Chitinophagaceae</taxon>
        <taxon>Flavihumibacter</taxon>
    </lineage>
</organism>
<accession>A0ABS9BFK6</accession>
<evidence type="ECO:0000313" key="3">
    <source>
        <dbReference type="Proteomes" id="UP001200145"/>
    </source>
</evidence>
<name>A0ABS9BFK6_9BACT</name>
<feature type="chain" id="PRO_5045129943" description="Outer membrane beta-barrel porin/alpha-amylase" evidence="1">
    <location>
        <begin position="22"/>
        <end position="243"/>
    </location>
</feature>
<evidence type="ECO:0000313" key="2">
    <source>
        <dbReference type="EMBL" id="MCF1713872.1"/>
    </source>
</evidence>
<evidence type="ECO:0008006" key="4">
    <source>
        <dbReference type="Google" id="ProtNLM"/>
    </source>
</evidence>
<dbReference type="InterPro" id="IPR046620">
    <property type="entry name" value="DUF6733"/>
</dbReference>
<sequence length="243" mass="26503">MRKVFSILSLFACLSISTVNAQTEDTKENKVSIGLSLNHDAFFGFNPMLSGAIKTGDKSALTFYGIQWGAGTAIAWGNWTEFGLGYSFQAGESVTINPQIGVTMGNLLSSFTAGKYAFGDGIVPNLTVNLNNSKLEGQFYAGYYAALRKEGPLTANYVHYWLNFGGKLSSHFSVGAHFENLFRQGGKNQATTTSQYYTWLGPYIQFTKGIAGLRFSAGGNLAGESARANFDGDFYKMNFFLNF</sequence>
<keyword evidence="1" id="KW-0732">Signal</keyword>
<evidence type="ECO:0000256" key="1">
    <source>
        <dbReference type="SAM" id="SignalP"/>
    </source>
</evidence>
<feature type="signal peptide" evidence="1">
    <location>
        <begin position="1"/>
        <end position="21"/>
    </location>
</feature>
<dbReference type="Proteomes" id="UP001200145">
    <property type="component" value="Unassembled WGS sequence"/>
</dbReference>